<keyword evidence="5" id="KW-0675">Receptor</keyword>
<dbReference type="OrthoDB" id="4062651at2759"/>
<evidence type="ECO:0000259" key="4">
    <source>
        <dbReference type="Pfam" id="PF13947"/>
    </source>
</evidence>
<reference evidence="5 6" key="1">
    <citation type="journal article" date="2018" name="Mol. Plant">
        <title>The genome of Artemisia annua provides insight into the evolution of Asteraceae family and artemisinin biosynthesis.</title>
        <authorList>
            <person name="Shen Q."/>
            <person name="Zhang L."/>
            <person name="Liao Z."/>
            <person name="Wang S."/>
            <person name="Yan T."/>
            <person name="Shi P."/>
            <person name="Liu M."/>
            <person name="Fu X."/>
            <person name="Pan Q."/>
            <person name="Wang Y."/>
            <person name="Lv Z."/>
            <person name="Lu X."/>
            <person name="Zhang F."/>
            <person name="Jiang W."/>
            <person name="Ma Y."/>
            <person name="Chen M."/>
            <person name="Hao X."/>
            <person name="Li L."/>
            <person name="Tang Y."/>
            <person name="Lv G."/>
            <person name="Zhou Y."/>
            <person name="Sun X."/>
            <person name="Brodelius P.E."/>
            <person name="Rose J.K.C."/>
            <person name="Tang K."/>
        </authorList>
    </citation>
    <scope>NUCLEOTIDE SEQUENCE [LARGE SCALE GENOMIC DNA]</scope>
    <source>
        <strain evidence="6">cv. Huhao1</strain>
        <tissue evidence="5">Leaf</tissue>
    </source>
</reference>
<evidence type="ECO:0000256" key="3">
    <source>
        <dbReference type="SAM" id="SignalP"/>
    </source>
</evidence>
<feature type="domain" description="Wall-associated receptor kinase galacturonan-binding" evidence="4">
    <location>
        <begin position="520"/>
        <end position="577"/>
    </location>
</feature>
<dbReference type="GO" id="GO:0030247">
    <property type="term" value="F:polysaccharide binding"/>
    <property type="evidence" value="ECO:0007669"/>
    <property type="project" value="InterPro"/>
</dbReference>
<dbReference type="Proteomes" id="UP000245207">
    <property type="component" value="Unassembled WGS sequence"/>
</dbReference>
<evidence type="ECO:0000256" key="2">
    <source>
        <dbReference type="ARBA" id="ARBA00022729"/>
    </source>
</evidence>
<organism evidence="5 6">
    <name type="scientific">Artemisia annua</name>
    <name type="common">Sweet wormwood</name>
    <dbReference type="NCBI Taxonomy" id="35608"/>
    <lineage>
        <taxon>Eukaryota</taxon>
        <taxon>Viridiplantae</taxon>
        <taxon>Streptophyta</taxon>
        <taxon>Embryophyta</taxon>
        <taxon>Tracheophyta</taxon>
        <taxon>Spermatophyta</taxon>
        <taxon>Magnoliopsida</taxon>
        <taxon>eudicotyledons</taxon>
        <taxon>Gunneridae</taxon>
        <taxon>Pentapetalae</taxon>
        <taxon>asterids</taxon>
        <taxon>campanulids</taxon>
        <taxon>Asterales</taxon>
        <taxon>Asteraceae</taxon>
        <taxon>Asteroideae</taxon>
        <taxon>Anthemideae</taxon>
        <taxon>Artemisiinae</taxon>
        <taxon>Artemisia</taxon>
    </lineage>
</organism>
<protein>
    <submittedName>
        <fullName evidence="5">Wall-associated receptor kinase</fullName>
    </submittedName>
</protein>
<feature type="signal peptide" evidence="3">
    <location>
        <begin position="1"/>
        <end position="23"/>
    </location>
</feature>
<accession>A0A2U1L6L1</accession>
<comment type="subcellular location">
    <subcellularLocation>
        <location evidence="1">Membrane</location>
        <topology evidence="1">Single-pass membrane protein</topology>
    </subcellularLocation>
</comment>
<evidence type="ECO:0000256" key="1">
    <source>
        <dbReference type="ARBA" id="ARBA00004167"/>
    </source>
</evidence>
<sequence length="839" mass="93978">MFLIQAYHILLVIFLSLTTTSIGYSNYAKPGCNDRCGNVRIPYPFGIGANCSVNEWYVVECNSSTPYLSALNDHLEVLGVDLENQTIVVNMPKFTECFQTKKVDLGRSPFLLLESYNKVMDDSVALLWTLSDRDKDQTKKVDLGKSPFLLLESYNKVMDDSVALLWTLSDRDKDQVSCCDNYNPKGYRRKVDMGNGTSVETWKCAYYEFYEGTPYLRDGCEDYPTVTEECARCEDSDGYCHYDTIYDLDGLVYSQNFTCRFYGDYNTDESRSSKLSMGVLIANCSVNEWYIVECNSSTPYLSALNHHLEVLGVDLENQTIVVNMPKFTECFQTKKVDLGKSPFLLLESYNKVMDDSVALLWTLLDRDKDQATMAVRVCVVKKKSRGSFGQRRFSGKSFIPTSLLWTLGHLDLKQVNCCNTAYMDTRTVDLSSGTSVDTLKCSMDNRPLNENPYLFDGCYDTEECARCMGNGRGYYCHYKETYDIDGLFNKWNFTCDDYSFLAPIIIASSIAVLGFAKPGCNDTCGKVSIPYPFGIGANCSVNKWYTIDCNSSTPYLSALNHLEVVGVDLESQIISVNMQKLSACSQATKSVNLASSPFLYSKSHNKFVVEGCGNGVILGDHGIVLSGCSITCSNHTTTSTAVTINTNNTRFGINCCETTIPHYLNSYSVNLTGLERLNGDRACGSAFLVDKNLYDEVRFSGKSFIPTSLLWTLGHLDLKQVNCCNTAYMDTRTVDLSSGTSVDTLKCSMDNRPLNGNPYLFDGCYDTEECARCMGNGRGYYCHYKETYDIDGLFNKWNFTCDDYSFLAPIIIDVETTDTKTVAEALASSKRGDEFTTKY</sequence>
<dbReference type="EMBL" id="PKPP01011178">
    <property type="protein sequence ID" value="PWA44632.1"/>
    <property type="molecule type" value="Genomic_DNA"/>
</dbReference>
<feature type="chain" id="PRO_5015415681" evidence="3">
    <location>
        <begin position="24"/>
        <end position="839"/>
    </location>
</feature>
<comment type="caution">
    <text evidence="5">The sequence shown here is derived from an EMBL/GenBank/DDBJ whole genome shotgun (WGS) entry which is preliminary data.</text>
</comment>
<evidence type="ECO:0000313" key="6">
    <source>
        <dbReference type="Proteomes" id="UP000245207"/>
    </source>
</evidence>
<proteinExistence type="predicted"/>
<feature type="domain" description="Wall-associated receptor kinase galacturonan-binding" evidence="4">
    <location>
        <begin position="32"/>
        <end position="90"/>
    </location>
</feature>
<dbReference type="PANTHER" id="PTHR33491">
    <property type="entry name" value="OSJNBA0016N04.9 PROTEIN"/>
    <property type="match status" value="1"/>
</dbReference>
<dbReference type="AlphaFoldDB" id="A0A2U1L6L1"/>
<dbReference type="GO" id="GO:0016301">
    <property type="term" value="F:kinase activity"/>
    <property type="evidence" value="ECO:0007669"/>
    <property type="project" value="UniProtKB-KW"/>
</dbReference>
<evidence type="ECO:0000313" key="5">
    <source>
        <dbReference type="EMBL" id="PWA44632.1"/>
    </source>
</evidence>
<name>A0A2U1L6L1_ARTAN</name>
<keyword evidence="5" id="KW-0808">Transferase</keyword>
<dbReference type="GO" id="GO:0016020">
    <property type="term" value="C:membrane"/>
    <property type="evidence" value="ECO:0007669"/>
    <property type="project" value="UniProtKB-SubCell"/>
</dbReference>
<keyword evidence="6" id="KW-1185">Reference proteome</keyword>
<dbReference type="InterPro" id="IPR025287">
    <property type="entry name" value="WAK_GUB"/>
</dbReference>
<gene>
    <name evidence="5" type="ORF">CTI12_AA393710</name>
</gene>
<dbReference type="Pfam" id="PF13947">
    <property type="entry name" value="GUB_WAK_bind"/>
    <property type="match status" value="2"/>
</dbReference>
<keyword evidence="5" id="KW-0418">Kinase</keyword>
<keyword evidence="2 3" id="KW-0732">Signal</keyword>